<keyword evidence="1" id="KW-0812">Transmembrane</keyword>
<evidence type="ECO:0000313" key="3">
    <source>
        <dbReference type="EMBL" id="RDU73423.1"/>
    </source>
</evidence>
<sequence>MHNSYANSVLRFFKLVMLLCFAICFVSVTYAQEDLSAVINNMDIEEEQQNNGRAIQQDLTPNIPSKILRLEILSDVDSFTNGTFYVGQYINVSYRVMLFDDARIVYTEFNPPLEQLNTTNQQEPANNPSVALIKDTGWEKEGEYWNISYTFKILKTKVTIPALVVHVQNNNIQDSMQTLPILFQAQSLSSNPLFSNVIASSLKVIDYTLEEYDNKNNMILIELEGKNSNLEDFSLRNVKEQEFGQGTKFGSDLARANVLALIPKSLQSINFSYFNIDNKEFKDISIPNNINVIAADEHVKEDLNPKNSFLGFINLSIIFLLIMFSCLTLVQRSYFFAAIALVLLGLLIYRFFSNTYTIKTFPNTKVLILPTTHSTELLTIVNPVKLQAIDKKNGFYKVHINSKKVGWISKTQVR</sequence>
<dbReference type="EMBL" id="NXLW01000002">
    <property type="protein sequence ID" value="RDU73423.1"/>
    <property type="molecule type" value="Genomic_DNA"/>
</dbReference>
<keyword evidence="4" id="KW-1185">Reference proteome</keyword>
<feature type="signal peptide" evidence="2">
    <location>
        <begin position="1"/>
        <end position="31"/>
    </location>
</feature>
<organism evidence="3 4">
    <name type="scientific">Helicobacter aurati</name>
    <dbReference type="NCBI Taxonomy" id="137778"/>
    <lineage>
        <taxon>Bacteria</taxon>
        <taxon>Pseudomonadati</taxon>
        <taxon>Campylobacterota</taxon>
        <taxon>Epsilonproteobacteria</taxon>
        <taxon>Campylobacterales</taxon>
        <taxon>Helicobacteraceae</taxon>
        <taxon>Helicobacter</taxon>
    </lineage>
</organism>
<feature type="chain" id="PRO_5017673320" description="SH3 domain-containing protein" evidence="2">
    <location>
        <begin position="32"/>
        <end position="414"/>
    </location>
</feature>
<accession>A0A3D8J7E1</accession>
<evidence type="ECO:0000256" key="1">
    <source>
        <dbReference type="SAM" id="Phobius"/>
    </source>
</evidence>
<evidence type="ECO:0008006" key="5">
    <source>
        <dbReference type="Google" id="ProtNLM"/>
    </source>
</evidence>
<feature type="transmembrane region" description="Helical" evidence="1">
    <location>
        <begin position="334"/>
        <end position="352"/>
    </location>
</feature>
<name>A0A3D8J7E1_9HELI</name>
<evidence type="ECO:0000313" key="4">
    <source>
        <dbReference type="Proteomes" id="UP000256424"/>
    </source>
</evidence>
<proteinExistence type="predicted"/>
<keyword evidence="1" id="KW-0472">Membrane</keyword>
<dbReference type="Proteomes" id="UP000256424">
    <property type="component" value="Unassembled WGS sequence"/>
</dbReference>
<dbReference type="AlphaFoldDB" id="A0A3D8J7E1"/>
<feature type="transmembrane region" description="Helical" evidence="1">
    <location>
        <begin position="309"/>
        <end position="327"/>
    </location>
</feature>
<protein>
    <recommendedName>
        <fullName evidence="5">SH3 domain-containing protein</fullName>
    </recommendedName>
</protein>
<evidence type="ECO:0000256" key="2">
    <source>
        <dbReference type="SAM" id="SignalP"/>
    </source>
</evidence>
<keyword evidence="2" id="KW-0732">Signal</keyword>
<comment type="caution">
    <text evidence="3">The sequence shown here is derived from an EMBL/GenBank/DDBJ whole genome shotgun (WGS) entry which is preliminary data.</text>
</comment>
<keyword evidence="1" id="KW-1133">Transmembrane helix</keyword>
<gene>
    <name evidence="3" type="ORF">CQA66_01820</name>
</gene>
<reference evidence="3 4" key="1">
    <citation type="submission" date="2018-04" db="EMBL/GenBank/DDBJ databases">
        <title>Novel Campyloabacter and Helicobacter Species and Strains.</title>
        <authorList>
            <person name="Mannion A.J."/>
            <person name="Shen Z."/>
            <person name="Fox J.G."/>
        </authorList>
    </citation>
    <scope>NUCLEOTIDE SEQUENCE [LARGE SCALE GENOMIC DNA]</scope>
    <source>
        <strain evidence="3 4">MIT 97-5075</strain>
    </source>
</reference>
<dbReference type="OrthoDB" id="5372311at2"/>
<dbReference type="RefSeq" id="WP_104763037.1">
    <property type="nucleotide sequence ID" value="NZ_FZPM01000012.1"/>
</dbReference>